<reference evidence="16" key="1">
    <citation type="submission" date="2021-12" db="EMBL/GenBank/DDBJ databases">
        <authorList>
            <person name="King R."/>
        </authorList>
    </citation>
    <scope>NUCLEOTIDE SEQUENCE</scope>
</reference>
<dbReference type="PRINTS" id="PR00463">
    <property type="entry name" value="EP450I"/>
</dbReference>
<evidence type="ECO:0000256" key="9">
    <source>
        <dbReference type="ARBA" id="ARBA00022848"/>
    </source>
</evidence>
<dbReference type="GO" id="GO:0016705">
    <property type="term" value="F:oxidoreductase activity, acting on paired donors, with incorporation or reduction of molecular oxygen"/>
    <property type="evidence" value="ECO:0007669"/>
    <property type="project" value="InterPro"/>
</dbReference>
<dbReference type="EMBL" id="LR824011">
    <property type="protein sequence ID" value="CAH0627419.1"/>
    <property type="molecule type" value="Genomic_DNA"/>
</dbReference>
<keyword evidence="9" id="KW-0492">Microsome</keyword>
<keyword evidence="11 14" id="KW-0408">Iron</keyword>
<evidence type="ECO:0000256" key="12">
    <source>
        <dbReference type="ARBA" id="ARBA00023033"/>
    </source>
</evidence>
<protein>
    <recommendedName>
        <fullName evidence="18">Cytochrome P450</fullName>
    </recommendedName>
</protein>
<dbReference type="GO" id="GO:0005506">
    <property type="term" value="F:iron ion binding"/>
    <property type="evidence" value="ECO:0007669"/>
    <property type="project" value="InterPro"/>
</dbReference>
<evidence type="ECO:0000256" key="4">
    <source>
        <dbReference type="ARBA" id="ARBA00004406"/>
    </source>
</evidence>
<keyword evidence="6 14" id="KW-0349">Heme</keyword>
<comment type="subcellular location">
    <subcellularLocation>
        <location evidence="4">Endoplasmic reticulum membrane</location>
        <topology evidence="4">Peripheral membrane protein</topology>
    </subcellularLocation>
    <subcellularLocation>
        <location evidence="3">Microsome membrane</location>
        <topology evidence="3">Peripheral membrane protein</topology>
    </subcellularLocation>
</comment>
<dbReference type="GO" id="GO:0004497">
    <property type="term" value="F:monooxygenase activity"/>
    <property type="evidence" value="ECO:0007669"/>
    <property type="project" value="UniProtKB-KW"/>
</dbReference>
<dbReference type="PANTHER" id="PTHR24291:SF189">
    <property type="entry name" value="CYTOCHROME P450 4C3-RELATED"/>
    <property type="match status" value="1"/>
</dbReference>
<evidence type="ECO:0008006" key="18">
    <source>
        <dbReference type="Google" id="ProtNLM"/>
    </source>
</evidence>
<keyword evidence="7 14" id="KW-0479">Metal-binding</keyword>
<evidence type="ECO:0000256" key="6">
    <source>
        <dbReference type="ARBA" id="ARBA00022617"/>
    </source>
</evidence>
<evidence type="ECO:0000256" key="11">
    <source>
        <dbReference type="ARBA" id="ARBA00023004"/>
    </source>
</evidence>
<dbReference type="PRINTS" id="PR00385">
    <property type="entry name" value="P450"/>
</dbReference>
<dbReference type="GO" id="GO:0005789">
    <property type="term" value="C:endoplasmic reticulum membrane"/>
    <property type="evidence" value="ECO:0007669"/>
    <property type="project" value="UniProtKB-SubCell"/>
</dbReference>
<dbReference type="AlphaFoldDB" id="A0A9P0FZV3"/>
<dbReference type="Pfam" id="PF00067">
    <property type="entry name" value="p450"/>
    <property type="match status" value="1"/>
</dbReference>
<evidence type="ECO:0000256" key="1">
    <source>
        <dbReference type="ARBA" id="ARBA00001971"/>
    </source>
</evidence>
<evidence type="ECO:0000256" key="5">
    <source>
        <dbReference type="ARBA" id="ARBA00010617"/>
    </source>
</evidence>
<dbReference type="Gene3D" id="1.10.630.10">
    <property type="entry name" value="Cytochrome P450"/>
    <property type="match status" value="1"/>
</dbReference>
<evidence type="ECO:0000313" key="17">
    <source>
        <dbReference type="Proteomes" id="UP001154114"/>
    </source>
</evidence>
<evidence type="ECO:0000256" key="15">
    <source>
        <dbReference type="RuleBase" id="RU000461"/>
    </source>
</evidence>
<comment type="cofactor">
    <cofactor evidence="1 14">
        <name>heme</name>
        <dbReference type="ChEBI" id="CHEBI:30413"/>
    </cofactor>
</comment>
<dbReference type="InterPro" id="IPR036396">
    <property type="entry name" value="Cyt_P450_sf"/>
</dbReference>
<dbReference type="Proteomes" id="UP001154114">
    <property type="component" value="Chromosome 8"/>
</dbReference>
<dbReference type="GO" id="GO:0020037">
    <property type="term" value="F:heme binding"/>
    <property type="evidence" value="ECO:0007669"/>
    <property type="project" value="InterPro"/>
</dbReference>
<evidence type="ECO:0000313" key="16">
    <source>
        <dbReference type="EMBL" id="CAH0627419.1"/>
    </source>
</evidence>
<dbReference type="CDD" id="cd20628">
    <property type="entry name" value="CYP4"/>
    <property type="match status" value="1"/>
</dbReference>
<keyword evidence="10 15" id="KW-0560">Oxidoreductase</keyword>
<keyword evidence="8" id="KW-0256">Endoplasmic reticulum</keyword>
<evidence type="ECO:0000256" key="14">
    <source>
        <dbReference type="PIRSR" id="PIRSR602401-1"/>
    </source>
</evidence>
<dbReference type="OrthoDB" id="1470350at2759"/>
<evidence type="ECO:0000256" key="2">
    <source>
        <dbReference type="ARBA" id="ARBA00003690"/>
    </source>
</evidence>
<evidence type="ECO:0000256" key="8">
    <source>
        <dbReference type="ARBA" id="ARBA00022824"/>
    </source>
</evidence>
<name>A0A9P0FZV3_CHRIL</name>
<feature type="binding site" description="axial binding residue" evidence="14">
    <location>
        <position position="444"/>
    </location>
    <ligand>
        <name>heme</name>
        <dbReference type="ChEBI" id="CHEBI:30413"/>
    </ligand>
    <ligandPart>
        <name>Fe</name>
        <dbReference type="ChEBI" id="CHEBI:18248"/>
    </ligandPart>
</feature>
<dbReference type="PANTHER" id="PTHR24291">
    <property type="entry name" value="CYTOCHROME P450 FAMILY 4"/>
    <property type="match status" value="1"/>
</dbReference>
<proteinExistence type="inferred from homology"/>
<keyword evidence="17" id="KW-1185">Reference proteome</keyword>
<dbReference type="PROSITE" id="PS00086">
    <property type="entry name" value="CYTOCHROME_P450"/>
    <property type="match status" value="1"/>
</dbReference>
<comment type="function">
    <text evidence="2">May be involved in the metabolism of insect hormones and in the breakdown of synthetic insecticides.</text>
</comment>
<gene>
    <name evidence="16" type="ORF">CINC_LOCUS12787</name>
</gene>
<dbReference type="InterPro" id="IPR001128">
    <property type="entry name" value="Cyt_P450"/>
</dbReference>
<sequence length="501" mass="57226">MIWQLIVGVIILYCLVLRWRARHLIKFSKLYKNSIKAVPVLGHSYCFIDCKSDSDRWNVLERFSREALKQGGITTSWNLHRLYCIVADPVIAECIMKNCLEKDDSMKLSLALVGNGSAVADVPIWRPRRKVMVPTFSHKNLLNFEEIFSRQSMIMIEQLKKVADHGSLSLSKYIMAYAMDSVCETALGISANSQENPNERVLEAFVESCKLLSDRITKPWLHFNPIYKLTNEYTEFMGYVDTILRFIGDVIQTKREEIAQNNKLKTQDGDEDRFKTFLELMIESSGGDKGFNNIELREETVVLFTAGTDTSTLGSSFTCMLLARHPHIQEKVYQELKEVFGDTDRAVTSEDLPRLKYLEAVIKETLRLYPPAPSLLRKVDKDVTLPSGDTLPEGTGILISLFATHRNPKYWGEDVEVFRPERFIDAPLKHPAAFLAFSYGPRNCIGYRYAMMSMKTVLATLLLRYKVLPVSKLDIGQPISLKFDIMLRASDDFQVLLESRS</sequence>
<organism evidence="16 17">
    <name type="scientific">Chrysodeixis includens</name>
    <name type="common">Soybean looper</name>
    <name type="synonym">Pseudoplusia includens</name>
    <dbReference type="NCBI Taxonomy" id="689277"/>
    <lineage>
        <taxon>Eukaryota</taxon>
        <taxon>Metazoa</taxon>
        <taxon>Ecdysozoa</taxon>
        <taxon>Arthropoda</taxon>
        <taxon>Hexapoda</taxon>
        <taxon>Insecta</taxon>
        <taxon>Pterygota</taxon>
        <taxon>Neoptera</taxon>
        <taxon>Endopterygota</taxon>
        <taxon>Lepidoptera</taxon>
        <taxon>Glossata</taxon>
        <taxon>Ditrysia</taxon>
        <taxon>Noctuoidea</taxon>
        <taxon>Noctuidae</taxon>
        <taxon>Plusiinae</taxon>
        <taxon>Chrysodeixis</taxon>
    </lineage>
</organism>
<dbReference type="SUPFAM" id="SSF48264">
    <property type="entry name" value="Cytochrome P450"/>
    <property type="match status" value="1"/>
</dbReference>
<evidence type="ECO:0000256" key="13">
    <source>
        <dbReference type="ARBA" id="ARBA00023136"/>
    </source>
</evidence>
<dbReference type="InterPro" id="IPR017972">
    <property type="entry name" value="Cyt_P450_CS"/>
</dbReference>
<comment type="similarity">
    <text evidence="5 15">Belongs to the cytochrome P450 family.</text>
</comment>
<keyword evidence="13" id="KW-0472">Membrane</keyword>
<accession>A0A9P0FZV3</accession>
<dbReference type="InterPro" id="IPR050196">
    <property type="entry name" value="Cytochrome_P450_Monoox"/>
</dbReference>
<evidence type="ECO:0000256" key="10">
    <source>
        <dbReference type="ARBA" id="ARBA00023002"/>
    </source>
</evidence>
<evidence type="ECO:0000256" key="7">
    <source>
        <dbReference type="ARBA" id="ARBA00022723"/>
    </source>
</evidence>
<evidence type="ECO:0000256" key="3">
    <source>
        <dbReference type="ARBA" id="ARBA00004174"/>
    </source>
</evidence>
<dbReference type="InterPro" id="IPR002401">
    <property type="entry name" value="Cyt_P450_E_grp-I"/>
</dbReference>
<keyword evidence="12 15" id="KW-0503">Monooxygenase</keyword>